<sequence>MKTTVIGVLICTFFFTTAQADNTRSSRDHAIHKLSLTQKSSKITASRFTQPLTTSIKLDVPLIRQMPELPRGCEVTSLAMILQHNGIHVGKNELAKKVKRDPTPYQVKNGQVNFGNPNRGFVGDMYSFQKPGLGVYHKPIHQLAQDYAKGRALDLTGKSFNVVLEHVSKGMPVWVIQNSSFDRLSKKHWTKWQTQDGPVDITYHEHSVVITGFDEHNVYINDPLSGTKHRKLNKKAFIRGWDQMGRQAIVIQKG</sequence>
<evidence type="ECO:0000313" key="3">
    <source>
        <dbReference type="EMBL" id="KGX85931.1"/>
    </source>
</evidence>
<dbReference type="AlphaFoldDB" id="A0A0A5FYP0"/>
<keyword evidence="1" id="KW-0732">Signal</keyword>
<dbReference type="EMBL" id="AVPF01000035">
    <property type="protein sequence ID" value="KGX85931.1"/>
    <property type="molecule type" value="Genomic_DNA"/>
</dbReference>
<dbReference type="InterPro" id="IPR039563">
    <property type="entry name" value="Peptidase_C39_single_dom"/>
</dbReference>
<dbReference type="Pfam" id="PF13529">
    <property type="entry name" value="Peptidase_C39_2"/>
    <property type="match status" value="1"/>
</dbReference>
<feature type="chain" id="PRO_5002009424" description="Peptidase C39-like domain-containing protein" evidence="1">
    <location>
        <begin position="21"/>
        <end position="254"/>
    </location>
</feature>
<keyword evidence="4" id="KW-1185">Reference proteome</keyword>
<dbReference type="RefSeq" id="WP_027448747.1">
    <property type="nucleotide sequence ID" value="NZ_AVPF01000035.1"/>
</dbReference>
<comment type="caution">
    <text evidence="3">The sequence shown here is derived from an EMBL/GenBank/DDBJ whole genome shotgun (WGS) entry which is preliminary data.</text>
</comment>
<name>A0A0A5FYP0_9BACI</name>
<organism evidence="3 4">
    <name type="scientific">Pontibacillus marinus BH030004 = DSM 16465</name>
    <dbReference type="NCBI Taxonomy" id="1385511"/>
    <lineage>
        <taxon>Bacteria</taxon>
        <taxon>Bacillati</taxon>
        <taxon>Bacillota</taxon>
        <taxon>Bacilli</taxon>
        <taxon>Bacillales</taxon>
        <taxon>Bacillaceae</taxon>
        <taxon>Pontibacillus</taxon>
    </lineage>
</organism>
<dbReference type="InterPro" id="IPR039564">
    <property type="entry name" value="Peptidase_C39-like"/>
</dbReference>
<dbReference type="eggNOG" id="COG4990">
    <property type="taxonomic scope" value="Bacteria"/>
</dbReference>
<evidence type="ECO:0000256" key="1">
    <source>
        <dbReference type="SAM" id="SignalP"/>
    </source>
</evidence>
<reference evidence="3 4" key="1">
    <citation type="submission" date="2013-08" db="EMBL/GenBank/DDBJ databases">
        <authorList>
            <person name="Huang J."/>
            <person name="Wang G."/>
        </authorList>
    </citation>
    <scope>NUCLEOTIDE SEQUENCE [LARGE SCALE GENOMIC DNA]</scope>
    <source>
        <strain evidence="3 4">BH030004</strain>
    </source>
</reference>
<dbReference type="Gene3D" id="3.90.70.10">
    <property type="entry name" value="Cysteine proteinases"/>
    <property type="match status" value="1"/>
</dbReference>
<proteinExistence type="predicted"/>
<gene>
    <name evidence="3" type="ORF">N783_13140</name>
</gene>
<feature type="signal peptide" evidence="1">
    <location>
        <begin position="1"/>
        <end position="20"/>
    </location>
</feature>
<dbReference type="Proteomes" id="UP000030403">
    <property type="component" value="Unassembled WGS sequence"/>
</dbReference>
<accession>A0A0A5FYP0</accession>
<dbReference type="PANTHER" id="PTHR37806:SF1">
    <property type="entry name" value="PEPTIDASE C39-LIKE DOMAIN-CONTAINING PROTEIN"/>
    <property type="match status" value="1"/>
</dbReference>
<evidence type="ECO:0000259" key="2">
    <source>
        <dbReference type="Pfam" id="PF13529"/>
    </source>
</evidence>
<dbReference type="PIRSF" id="PIRSF032442">
    <property type="entry name" value="UCP032442"/>
    <property type="match status" value="1"/>
</dbReference>
<dbReference type="InterPro" id="IPR016997">
    <property type="entry name" value="UCP032442"/>
</dbReference>
<protein>
    <recommendedName>
        <fullName evidence="2">Peptidase C39-like domain-containing protein</fullName>
    </recommendedName>
</protein>
<evidence type="ECO:0000313" key="4">
    <source>
        <dbReference type="Proteomes" id="UP000030403"/>
    </source>
</evidence>
<dbReference type="CDD" id="cd02549">
    <property type="entry name" value="Peptidase_C39A"/>
    <property type="match status" value="1"/>
</dbReference>
<dbReference type="PANTHER" id="PTHR37806">
    <property type="entry name" value="LMO0724 PROTEIN"/>
    <property type="match status" value="1"/>
</dbReference>
<dbReference type="STRING" id="1385511.GCA_000425225_02283"/>
<feature type="domain" description="Peptidase C39-like" evidence="2">
    <location>
        <begin position="58"/>
        <end position="223"/>
    </location>
</feature>